<dbReference type="InterPro" id="IPR043128">
    <property type="entry name" value="Rev_trsase/Diguanyl_cyclase"/>
</dbReference>
<evidence type="ECO:0000259" key="4">
    <source>
        <dbReference type="PROSITE" id="PS50887"/>
    </source>
</evidence>
<dbReference type="InterPro" id="IPR000700">
    <property type="entry name" value="PAS-assoc_C"/>
</dbReference>
<dbReference type="CDD" id="cd00130">
    <property type="entry name" value="PAS"/>
    <property type="match status" value="1"/>
</dbReference>
<keyword evidence="1" id="KW-1133">Transmembrane helix</keyword>
<dbReference type="InterPro" id="IPR029787">
    <property type="entry name" value="Nucleotide_cyclase"/>
</dbReference>
<dbReference type="InterPro" id="IPR001610">
    <property type="entry name" value="PAC"/>
</dbReference>
<dbReference type="PROSITE" id="PS50112">
    <property type="entry name" value="PAS"/>
    <property type="match status" value="1"/>
</dbReference>
<dbReference type="SMART" id="SM00086">
    <property type="entry name" value="PAC"/>
    <property type="match status" value="1"/>
</dbReference>
<dbReference type="Pfam" id="PF08447">
    <property type="entry name" value="PAS_3"/>
    <property type="match status" value="1"/>
</dbReference>
<feature type="transmembrane region" description="Helical" evidence="1">
    <location>
        <begin position="262"/>
        <end position="281"/>
    </location>
</feature>
<feature type="domain" description="PAC" evidence="3">
    <location>
        <begin position="407"/>
        <end position="458"/>
    </location>
</feature>
<evidence type="ECO:0000259" key="2">
    <source>
        <dbReference type="PROSITE" id="PS50112"/>
    </source>
</evidence>
<dbReference type="SMART" id="SM00267">
    <property type="entry name" value="GGDEF"/>
    <property type="match status" value="1"/>
</dbReference>
<dbReference type="GO" id="GO:0052621">
    <property type="term" value="F:diguanylate cyclase activity"/>
    <property type="evidence" value="ECO:0007669"/>
    <property type="project" value="UniProtKB-EC"/>
</dbReference>
<dbReference type="PANTHER" id="PTHR44757">
    <property type="entry name" value="DIGUANYLATE CYCLASE DGCP"/>
    <property type="match status" value="1"/>
</dbReference>
<comment type="caution">
    <text evidence="5">The sequence shown here is derived from an EMBL/GenBank/DDBJ whole genome shotgun (WGS) entry which is preliminary data.</text>
</comment>
<dbReference type="SUPFAM" id="SSF55785">
    <property type="entry name" value="PYP-like sensor domain (PAS domain)"/>
    <property type="match status" value="1"/>
</dbReference>
<accession>A0ABT0T697</accession>
<dbReference type="NCBIfam" id="TIGR00254">
    <property type="entry name" value="GGDEF"/>
    <property type="match status" value="1"/>
</dbReference>
<dbReference type="InterPro" id="IPR000160">
    <property type="entry name" value="GGDEF_dom"/>
</dbReference>
<evidence type="ECO:0000259" key="3">
    <source>
        <dbReference type="PROSITE" id="PS50113"/>
    </source>
</evidence>
<dbReference type="PANTHER" id="PTHR44757:SF2">
    <property type="entry name" value="BIOFILM ARCHITECTURE MAINTENANCE PROTEIN MBAA"/>
    <property type="match status" value="1"/>
</dbReference>
<dbReference type="InterPro" id="IPR013655">
    <property type="entry name" value="PAS_fold_3"/>
</dbReference>
<feature type="domain" description="PAS" evidence="2">
    <location>
        <begin position="335"/>
        <end position="404"/>
    </location>
</feature>
<keyword evidence="1" id="KW-0812">Transmembrane</keyword>
<proteinExistence type="predicted"/>
<name>A0ABT0T697_9GAMM</name>
<keyword evidence="5" id="KW-0808">Transferase</keyword>
<dbReference type="RefSeq" id="WP_250063513.1">
    <property type="nucleotide sequence ID" value="NZ_JAMJPK010000009.1"/>
</dbReference>
<dbReference type="CDD" id="cd18774">
    <property type="entry name" value="PDC2_HK_sensor"/>
    <property type="match status" value="1"/>
</dbReference>
<feature type="domain" description="GGDEF" evidence="4">
    <location>
        <begin position="490"/>
        <end position="621"/>
    </location>
</feature>
<keyword evidence="1" id="KW-0472">Membrane</keyword>
<sequence>MLLAFGWQSGTLLVEETNRVHLRYEADLIRNAITHQVEQRLEALERLAAKLPDASQGALASGSQEALLTLFDGLVVVNAENEVVDDWPRVPGRVGREVNDRAYARFMQAVQRPHVSEPFIGAVSGQPMVMMLAPRRDERGNYAGFLGGLVEIDGSELFEGFERLRLGDAGHVVVATTSGQLLYHPEQRHRVPEITQAEGDSRLELALLGWEGEARGELRQGGEALKAYRQIWPADWVVGVYLPLDQVYAPLSNVMERITRQAWWALGLLLPVMGALIWLALRPLTRLARQIKELSLGRRRSLEIPTRMAELRRVIDVFNEVEQQRLETLEDLQQRRALLRGILAASPQGMFVTDTLGQLTFVNQALKRLLGITPPIRLAAWARHIHEEDRDPVIEAWLASLRQHQDFDRQFRYYAETGELIWLDVHTNAISVDGEFIGLVGAVRDITQRQHEDALRRWEAEHDPLTGLLNRRGFERRLEEAFTEWQKVGTPSAVLLFDLDHFKRINDEGGHALGDSMLQQVAAAMGAETRSSDHAARQRGDEFAMLLPGCELSRAMHIAESLRARITDLGQEGHGRTWRVTASIGVSGFQRADQAIDDVVNRADAASYQAKSQGRNGVVSA</sequence>
<dbReference type="PROSITE" id="PS50887">
    <property type="entry name" value="GGDEF"/>
    <property type="match status" value="1"/>
</dbReference>
<dbReference type="Pfam" id="PF00990">
    <property type="entry name" value="GGDEF"/>
    <property type="match status" value="1"/>
</dbReference>
<dbReference type="InterPro" id="IPR052155">
    <property type="entry name" value="Biofilm_reg_signaling"/>
</dbReference>
<protein>
    <submittedName>
        <fullName evidence="5">Diguanylate cyclase</fullName>
        <ecNumber evidence="5">2.7.7.65</ecNumber>
    </submittedName>
</protein>
<dbReference type="InterPro" id="IPR035965">
    <property type="entry name" value="PAS-like_dom_sf"/>
</dbReference>
<evidence type="ECO:0000313" key="6">
    <source>
        <dbReference type="Proteomes" id="UP001165369"/>
    </source>
</evidence>
<dbReference type="Gene3D" id="3.30.70.270">
    <property type="match status" value="1"/>
</dbReference>
<keyword evidence="6" id="KW-1185">Reference proteome</keyword>
<reference evidence="5" key="1">
    <citation type="submission" date="2022-05" db="EMBL/GenBank/DDBJ databases">
        <title>Halomonas geminus sp. nov. and Halomonas llamarensis sp. nov. isolated from high-altitude salars of the Atacama Desert.</title>
        <authorList>
            <person name="Hintersatz C."/>
            <person name="Rojas L.A."/>
            <person name="Wei T.-S."/>
            <person name="Kutschke S."/>
            <person name="Lehmann F."/>
            <person name="Jain R."/>
            <person name="Pollmann K."/>
        </authorList>
    </citation>
    <scope>NUCLEOTIDE SEQUENCE</scope>
    <source>
        <strain evidence="5">ATCH28</strain>
    </source>
</reference>
<dbReference type="EMBL" id="JAMJPK010000009">
    <property type="protein sequence ID" value="MCL7942066.1"/>
    <property type="molecule type" value="Genomic_DNA"/>
</dbReference>
<dbReference type="Proteomes" id="UP001165369">
    <property type="component" value="Unassembled WGS sequence"/>
</dbReference>
<dbReference type="SUPFAM" id="SSF55073">
    <property type="entry name" value="Nucleotide cyclase"/>
    <property type="match status" value="1"/>
</dbReference>
<dbReference type="SMART" id="SM00091">
    <property type="entry name" value="PAS"/>
    <property type="match status" value="1"/>
</dbReference>
<keyword evidence="5" id="KW-0548">Nucleotidyltransferase</keyword>
<dbReference type="PROSITE" id="PS50113">
    <property type="entry name" value="PAC"/>
    <property type="match status" value="1"/>
</dbReference>
<gene>
    <name evidence="5" type="ORF">M8009_17415</name>
</gene>
<dbReference type="NCBIfam" id="TIGR00229">
    <property type="entry name" value="sensory_box"/>
    <property type="match status" value="1"/>
</dbReference>
<evidence type="ECO:0000256" key="1">
    <source>
        <dbReference type="SAM" id="Phobius"/>
    </source>
</evidence>
<dbReference type="EC" id="2.7.7.65" evidence="5"/>
<dbReference type="CDD" id="cd01949">
    <property type="entry name" value="GGDEF"/>
    <property type="match status" value="1"/>
</dbReference>
<evidence type="ECO:0000313" key="5">
    <source>
        <dbReference type="EMBL" id="MCL7942066.1"/>
    </source>
</evidence>
<dbReference type="Gene3D" id="3.30.450.20">
    <property type="entry name" value="PAS domain"/>
    <property type="match status" value="2"/>
</dbReference>
<organism evidence="5 6">
    <name type="scientific">Halomonas gemina</name>
    <dbReference type="NCBI Taxonomy" id="2945105"/>
    <lineage>
        <taxon>Bacteria</taxon>
        <taxon>Pseudomonadati</taxon>
        <taxon>Pseudomonadota</taxon>
        <taxon>Gammaproteobacteria</taxon>
        <taxon>Oceanospirillales</taxon>
        <taxon>Halomonadaceae</taxon>
        <taxon>Halomonas</taxon>
    </lineage>
</organism>
<dbReference type="InterPro" id="IPR000014">
    <property type="entry name" value="PAS"/>
</dbReference>